<evidence type="ECO:0000256" key="5">
    <source>
        <dbReference type="ARBA" id="ARBA00022984"/>
    </source>
</evidence>
<evidence type="ECO:0000256" key="6">
    <source>
        <dbReference type="ARBA" id="ARBA00023316"/>
    </source>
</evidence>
<keyword evidence="5" id="KW-0573">Peptidoglycan synthesis</keyword>
<feature type="active site" evidence="7">
    <location>
        <position position="153"/>
    </location>
</feature>
<feature type="active site" description="Acyl-ester intermediate" evidence="7">
    <location>
        <position position="99"/>
    </location>
</feature>
<dbReference type="PANTHER" id="PTHR35333">
    <property type="entry name" value="BETA-LACTAMASE"/>
    <property type="match status" value="1"/>
</dbReference>
<keyword evidence="6" id="KW-0961">Cell wall biogenesis/degradation</keyword>
<evidence type="ECO:0000256" key="8">
    <source>
        <dbReference type="PIRSR" id="PIRSR618044-2"/>
    </source>
</evidence>
<dbReference type="GO" id="GO:0008360">
    <property type="term" value="P:regulation of cell shape"/>
    <property type="evidence" value="ECO:0007669"/>
    <property type="project" value="UniProtKB-KW"/>
</dbReference>
<proteinExistence type="inferred from homology"/>
<keyword evidence="3" id="KW-0378">Hydrolase</keyword>
<dbReference type="STRING" id="1802319.A2928_00760"/>
<evidence type="ECO:0000313" key="13">
    <source>
        <dbReference type="Proteomes" id="UP000176221"/>
    </source>
</evidence>
<evidence type="ECO:0000256" key="9">
    <source>
        <dbReference type="RuleBase" id="RU004016"/>
    </source>
</evidence>
<dbReference type="InterPro" id="IPR000871">
    <property type="entry name" value="Beta-lactam_class-A"/>
</dbReference>
<evidence type="ECO:0000256" key="3">
    <source>
        <dbReference type="ARBA" id="ARBA00022801"/>
    </source>
</evidence>
<feature type="binding site" evidence="8">
    <location>
        <position position="269"/>
    </location>
    <ligand>
        <name>substrate</name>
    </ligand>
</feature>
<dbReference type="Pfam" id="PF00768">
    <property type="entry name" value="Peptidase_S11"/>
    <property type="match status" value="1"/>
</dbReference>
<gene>
    <name evidence="12" type="ORF">A2928_00760</name>
</gene>
<feature type="domain" description="Peptidase S11 D-alanyl-D-alanine carboxypeptidase A N-terminal" evidence="11">
    <location>
        <begin position="68"/>
        <end position="299"/>
    </location>
</feature>
<dbReference type="GO" id="GO:0009252">
    <property type="term" value="P:peptidoglycan biosynthetic process"/>
    <property type="evidence" value="ECO:0007669"/>
    <property type="project" value="UniProtKB-KW"/>
</dbReference>
<feature type="active site" description="Proton acceptor" evidence="7">
    <location>
        <position position="102"/>
    </location>
</feature>
<keyword evidence="10" id="KW-1133">Transmembrane helix</keyword>
<dbReference type="Gene3D" id="3.40.710.10">
    <property type="entry name" value="DD-peptidase/beta-lactamase superfamily"/>
    <property type="match status" value="1"/>
</dbReference>
<keyword evidence="2" id="KW-0732">Signal</keyword>
<dbReference type="GO" id="GO:0030655">
    <property type="term" value="P:beta-lactam antibiotic catabolic process"/>
    <property type="evidence" value="ECO:0007669"/>
    <property type="project" value="InterPro"/>
</dbReference>
<dbReference type="InterPro" id="IPR001967">
    <property type="entry name" value="Peptidase_S11_N"/>
</dbReference>
<evidence type="ECO:0000256" key="4">
    <source>
        <dbReference type="ARBA" id="ARBA00022960"/>
    </source>
</evidence>
<comment type="caution">
    <text evidence="12">The sequence shown here is derived from an EMBL/GenBank/DDBJ whole genome shotgun (WGS) entry which is preliminary data.</text>
</comment>
<dbReference type="GO" id="GO:0046677">
    <property type="term" value="P:response to antibiotic"/>
    <property type="evidence" value="ECO:0007669"/>
    <property type="project" value="InterPro"/>
</dbReference>
<dbReference type="PANTHER" id="PTHR35333:SF4">
    <property type="entry name" value="SLR0121 PROTEIN"/>
    <property type="match status" value="1"/>
</dbReference>
<evidence type="ECO:0000313" key="12">
    <source>
        <dbReference type="EMBL" id="OHA33062.1"/>
    </source>
</evidence>
<dbReference type="EMBL" id="MHRX01000036">
    <property type="protein sequence ID" value="OHA33062.1"/>
    <property type="molecule type" value="Genomic_DNA"/>
</dbReference>
<evidence type="ECO:0000256" key="10">
    <source>
        <dbReference type="SAM" id="Phobius"/>
    </source>
</evidence>
<keyword evidence="4" id="KW-0133">Cell shape</keyword>
<accession>A0A1G2NCI7</accession>
<dbReference type="AlphaFoldDB" id="A0A1G2NCI7"/>
<protein>
    <recommendedName>
        <fullName evidence="11">Peptidase S11 D-alanyl-D-alanine carboxypeptidase A N-terminal domain-containing protein</fullName>
    </recommendedName>
</protein>
<keyword evidence="10" id="KW-0472">Membrane</keyword>
<dbReference type="Proteomes" id="UP000176221">
    <property type="component" value="Unassembled WGS sequence"/>
</dbReference>
<evidence type="ECO:0000256" key="7">
    <source>
        <dbReference type="PIRSR" id="PIRSR618044-1"/>
    </source>
</evidence>
<comment type="similarity">
    <text evidence="1 9">Belongs to the peptidase S11 family.</text>
</comment>
<dbReference type="GO" id="GO:0009002">
    <property type="term" value="F:serine-type D-Ala-D-Ala carboxypeptidase activity"/>
    <property type="evidence" value="ECO:0007669"/>
    <property type="project" value="InterPro"/>
</dbReference>
<dbReference type="PRINTS" id="PR00725">
    <property type="entry name" value="DADACBPTASE1"/>
</dbReference>
<evidence type="ECO:0000256" key="2">
    <source>
        <dbReference type="ARBA" id="ARBA00022729"/>
    </source>
</evidence>
<dbReference type="GO" id="GO:0071555">
    <property type="term" value="P:cell wall organization"/>
    <property type="evidence" value="ECO:0007669"/>
    <property type="project" value="UniProtKB-KW"/>
</dbReference>
<evidence type="ECO:0000256" key="1">
    <source>
        <dbReference type="ARBA" id="ARBA00007164"/>
    </source>
</evidence>
<name>A0A1G2NCI7_9BACT</name>
<reference evidence="12 13" key="1">
    <citation type="journal article" date="2016" name="Nat. Commun.">
        <title>Thousands of microbial genomes shed light on interconnected biogeochemical processes in an aquifer system.</title>
        <authorList>
            <person name="Anantharaman K."/>
            <person name="Brown C.T."/>
            <person name="Hug L.A."/>
            <person name="Sharon I."/>
            <person name="Castelle C.J."/>
            <person name="Probst A.J."/>
            <person name="Thomas B.C."/>
            <person name="Singh A."/>
            <person name="Wilkins M.J."/>
            <person name="Karaoz U."/>
            <person name="Brodie E.L."/>
            <person name="Williams K.H."/>
            <person name="Hubbard S.S."/>
            <person name="Banfield J.F."/>
        </authorList>
    </citation>
    <scope>NUCLEOTIDE SEQUENCE [LARGE SCALE GENOMIC DNA]</scope>
</reference>
<dbReference type="SUPFAM" id="SSF56601">
    <property type="entry name" value="beta-lactamase/transpeptidase-like"/>
    <property type="match status" value="1"/>
</dbReference>
<evidence type="ECO:0000259" key="11">
    <source>
        <dbReference type="Pfam" id="PF00768"/>
    </source>
</evidence>
<organism evidence="12 13">
    <name type="scientific">Candidatus Taylorbacteria bacterium RIFCSPLOWO2_01_FULL_45_15b</name>
    <dbReference type="NCBI Taxonomy" id="1802319"/>
    <lineage>
        <taxon>Bacteria</taxon>
        <taxon>Candidatus Tayloriibacteriota</taxon>
    </lineage>
</organism>
<dbReference type="GO" id="GO:0008800">
    <property type="term" value="F:beta-lactamase activity"/>
    <property type="evidence" value="ECO:0007669"/>
    <property type="project" value="InterPro"/>
</dbReference>
<keyword evidence="10" id="KW-0812">Transmembrane</keyword>
<dbReference type="GO" id="GO:0006508">
    <property type="term" value="P:proteolysis"/>
    <property type="evidence" value="ECO:0007669"/>
    <property type="project" value="InterPro"/>
</dbReference>
<sequence length="322" mass="34921">MDAATDSIFFRVFSTLSLIIFVVIATGISKPNQYASTALYEGEDFFTERPDLTGPDIAAVSELSEGDIDIEAVSAYVVEMNSNRVIFEKNSSVPLPLASLTKVMMAYSASKLLADSTEVVVTSEHLLAPGDSGLHANERWSFSDLRNFTLITSSNDGARALAERYAQNFQGAGIISLVDSMNSDAHSLGLTTMHFLNTTGLDSNELINGGYSSAADMAKLFGEIYRRNPEILEITSRQFTRFKSIDGIIHDVTNTNEITSRIPSLIASKTGYTVVAGGNLAVIFDVGVANPVVAVVLGSSFEGRFRDMEKIINEIFQRQAVD</sequence>
<feature type="transmembrane region" description="Helical" evidence="10">
    <location>
        <begin position="9"/>
        <end position="28"/>
    </location>
</feature>
<dbReference type="InterPro" id="IPR012338">
    <property type="entry name" value="Beta-lactam/transpept-like"/>
</dbReference>
<dbReference type="InterPro" id="IPR018044">
    <property type="entry name" value="Peptidase_S11"/>
</dbReference>